<sequence>MTMDPTATSSTPGPKSQLQAGSGSGSQSPRRREIPDTSPEGNIENKKNIINIIVLGASYAGISVSHYLLKHVLPSLQSTASSSSTSTSLKKRYKLLLISPSRKTICRPACPRAMLSEEMFDQEKLLVDVPGLFASYNNGGGGKENTESDAKAGGDGKVFEFIHGMAEGVDLEGRSVSVRLVGKGERAEGREWGAEGGGEGCVKTIPYCAIVIATGASTPSPLMGLNISAPSTSSEAQAEDPSQTLLASWTAFRSRLSSTKSIVIAGGGPTGVETAGELGAYLNGSPRSWLFRLSPSSTKKEKKPDVKITLITSAEGILPALRPSLARRAEELLLGLGVEVLKGVKVISVSTSPHSPSSSDNLGMEGKTTVRLSDGQELKEVDVYVPATGSTANTWFLPPDMLAGDGRVRTDSRTLRVTNEEAGEDTVKRVYALGDCSNYARPAIHNIFAAVPVVCQSIEEDLSSGGRKEGTDGVGNAKTFVEDTRETQLVPIGTRTGVGAAMGWKLPGWIVWLIKGRDYWLWTLGGLWSGKQWD</sequence>
<evidence type="ECO:0000256" key="3">
    <source>
        <dbReference type="ARBA" id="ARBA00022827"/>
    </source>
</evidence>
<gene>
    <name evidence="7" type="ORF">MKZ38_000620</name>
</gene>
<keyword evidence="8" id="KW-1185">Reference proteome</keyword>
<feature type="domain" description="FAD/NAD(P)-binding" evidence="6">
    <location>
        <begin position="200"/>
        <end position="441"/>
    </location>
</feature>
<dbReference type="GO" id="GO:0004174">
    <property type="term" value="F:electron-transferring-flavoprotein dehydrogenase activity"/>
    <property type="evidence" value="ECO:0007669"/>
    <property type="project" value="TreeGrafter"/>
</dbReference>
<dbReference type="PANTHER" id="PTHR43735:SF3">
    <property type="entry name" value="FERROPTOSIS SUPPRESSOR PROTEIN 1"/>
    <property type="match status" value="1"/>
</dbReference>
<dbReference type="SUPFAM" id="SSF51905">
    <property type="entry name" value="FAD/NAD(P)-binding domain"/>
    <property type="match status" value="2"/>
</dbReference>
<organism evidence="7 8">
    <name type="scientific">Zalerion maritima</name>
    <dbReference type="NCBI Taxonomy" id="339359"/>
    <lineage>
        <taxon>Eukaryota</taxon>
        <taxon>Fungi</taxon>
        <taxon>Dikarya</taxon>
        <taxon>Ascomycota</taxon>
        <taxon>Pezizomycotina</taxon>
        <taxon>Sordariomycetes</taxon>
        <taxon>Lulworthiomycetidae</taxon>
        <taxon>Lulworthiales</taxon>
        <taxon>Lulworthiaceae</taxon>
        <taxon>Zalerion</taxon>
    </lineage>
</organism>
<dbReference type="AlphaFoldDB" id="A0AAD5RRC9"/>
<feature type="compositionally biased region" description="Low complexity" evidence="5">
    <location>
        <begin position="16"/>
        <end position="28"/>
    </location>
</feature>
<dbReference type="InterPro" id="IPR036188">
    <property type="entry name" value="FAD/NAD-bd_sf"/>
</dbReference>
<evidence type="ECO:0000256" key="5">
    <source>
        <dbReference type="SAM" id="MobiDB-lite"/>
    </source>
</evidence>
<dbReference type="PRINTS" id="PR00368">
    <property type="entry name" value="FADPNR"/>
</dbReference>
<comment type="similarity">
    <text evidence="1">Belongs to the FAD-dependent oxidoreductase family.</text>
</comment>
<feature type="region of interest" description="Disordered" evidence="5">
    <location>
        <begin position="1"/>
        <end position="42"/>
    </location>
</feature>
<protein>
    <submittedName>
        <fullName evidence="7">FAD/NAD(P)-binding domain-containing protein</fullName>
    </submittedName>
</protein>
<proteinExistence type="inferred from homology"/>
<evidence type="ECO:0000313" key="8">
    <source>
        <dbReference type="Proteomes" id="UP001201980"/>
    </source>
</evidence>
<keyword evidence="3" id="KW-0274">FAD</keyword>
<dbReference type="EMBL" id="JAKWBI020000113">
    <property type="protein sequence ID" value="KAJ2902431.1"/>
    <property type="molecule type" value="Genomic_DNA"/>
</dbReference>
<evidence type="ECO:0000313" key="7">
    <source>
        <dbReference type="EMBL" id="KAJ2902431.1"/>
    </source>
</evidence>
<name>A0AAD5RRC9_9PEZI</name>
<dbReference type="Pfam" id="PF07992">
    <property type="entry name" value="Pyr_redox_2"/>
    <property type="match status" value="1"/>
</dbReference>
<dbReference type="GO" id="GO:0005737">
    <property type="term" value="C:cytoplasm"/>
    <property type="evidence" value="ECO:0007669"/>
    <property type="project" value="TreeGrafter"/>
</dbReference>
<reference evidence="7" key="1">
    <citation type="submission" date="2022-07" db="EMBL/GenBank/DDBJ databases">
        <title>Draft genome sequence of Zalerion maritima ATCC 34329, a (micro)plastics degrading marine fungus.</title>
        <authorList>
            <person name="Paco A."/>
            <person name="Goncalves M.F.M."/>
            <person name="Rocha-Santos T.A.P."/>
            <person name="Alves A."/>
        </authorList>
    </citation>
    <scope>NUCLEOTIDE SEQUENCE</scope>
    <source>
        <strain evidence="7">ATCC 34329</strain>
    </source>
</reference>
<evidence type="ECO:0000256" key="4">
    <source>
        <dbReference type="ARBA" id="ARBA00023002"/>
    </source>
</evidence>
<keyword evidence="2" id="KW-0285">Flavoprotein</keyword>
<comment type="caution">
    <text evidence="7">The sequence shown here is derived from an EMBL/GenBank/DDBJ whole genome shotgun (WGS) entry which is preliminary data.</text>
</comment>
<evidence type="ECO:0000259" key="6">
    <source>
        <dbReference type="Pfam" id="PF07992"/>
    </source>
</evidence>
<evidence type="ECO:0000256" key="2">
    <source>
        <dbReference type="ARBA" id="ARBA00022630"/>
    </source>
</evidence>
<feature type="compositionally biased region" description="Polar residues" evidence="5">
    <location>
        <begin position="1"/>
        <end position="14"/>
    </location>
</feature>
<keyword evidence="4" id="KW-0560">Oxidoreductase</keyword>
<dbReference type="GO" id="GO:0050660">
    <property type="term" value="F:flavin adenine dinucleotide binding"/>
    <property type="evidence" value="ECO:0007669"/>
    <property type="project" value="TreeGrafter"/>
</dbReference>
<evidence type="ECO:0000256" key="1">
    <source>
        <dbReference type="ARBA" id="ARBA00006442"/>
    </source>
</evidence>
<accession>A0AAD5RRC9</accession>
<dbReference type="Proteomes" id="UP001201980">
    <property type="component" value="Unassembled WGS sequence"/>
</dbReference>
<dbReference type="Gene3D" id="3.50.50.100">
    <property type="match status" value="1"/>
</dbReference>
<dbReference type="InterPro" id="IPR023753">
    <property type="entry name" value="FAD/NAD-binding_dom"/>
</dbReference>
<dbReference type="PANTHER" id="PTHR43735">
    <property type="entry name" value="APOPTOSIS-INDUCING FACTOR 1"/>
    <property type="match status" value="1"/>
</dbReference>